<dbReference type="InterPro" id="IPR020189">
    <property type="entry name" value="IF5A_C"/>
</dbReference>
<dbReference type="PRINTS" id="PR00019">
    <property type="entry name" value="LEURICHRPT"/>
</dbReference>
<evidence type="ECO:0000313" key="17">
    <source>
        <dbReference type="EMBL" id="KRH03058.1"/>
    </source>
</evidence>
<evidence type="ECO:0000256" key="1">
    <source>
        <dbReference type="ARBA" id="ARBA00004170"/>
    </source>
</evidence>
<dbReference type="FunFam" id="2.40.50.140:FF:000034">
    <property type="entry name" value="Eukaryotic translation initiation factor 5A"/>
    <property type="match status" value="1"/>
</dbReference>
<dbReference type="RefSeq" id="XP_014625518.1">
    <property type="nucleotide sequence ID" value="XM_014770032.3"/>
</dbReference>
<dbReference type="PROSITE" id="PS00302">
    <property type="entry name" value="IF5A_HYPUSINE"/>
    <property type="match status" value="1"/>
</dbReference>
<keyword evidence="10" id="KW-0648">Protein biosynthesis</keyword>
<dbReference type="InterPro" id="IPR032675">
    <property type="entry name" value="LRR_dom_sf"/>
</dbReference>
<dbReference type="Proteomes" id="UP000008827">
    <property type="component" value="Chromosome 17"/>
</dbReference>
<evidence type="ECO:0000256" key="6">
    <source>
        <dbReference type="ARBA" id="ARBA00022614"/>
    </source>
</evidence>
<dbReference type="PROSITE" id="PS51450">
    <property type="entry name" value="LRR"/>
    <property type="match status" value="2"/>
</dbReference>
<dbReference type="CDD" id="cd04468">
    <property type="entry name" value="S1_eIF5A"/>
    <property type="match status" value="1"/>
</dbReference>
<dbReference type="GO" id="GO:0003746">
    <property type="term" value="F:translation elongation factor activity"/>
    <property type="evidence" value="ECO:0007669"/>
    <property type="project" value="InterPro"/>
</dbReference>
<reference evidence="17" key="3">
    <citation type="submission" date="2018-07" db="EMBL/GenBank/DDBJ databases">
        <title>WGS assembly of Glycine max.</title>
        <authorList>
            <person name="Schmutz J."/>
            <person name="Cannon S."/>
            <person name="Schlueter J."/>
            <person name="Ma J."/>
            <person name="Mitros T."/>
            <person name="Nelson W."/>
            <person name="Hyten D."/>
            <person name="Song Q."/>
            <person name="Thelen J."/>
            <person name="Cheng J."/>
            <person name="Xu D."/>
            <person name="Hellsten U."/>
            <person name="May G."/>
            <person name="Yu Y."/>
            <person name="Sakurai T."/>
            <person name="Umezawa T."/>
            <person name="Bhattacharyya M."/>
            <person name="Sandhu D."/>
            <person name="Valliyodan B."/>
            <person name="Lindquist E."/>
            <person name="Peto M."/>
            <person name="Grant D."/>
            <person name="Shu S."/>
            <person name="Goodstein D."/>
            <person name="Barry K."/>
            <person name="Futrell-Griggs M."/>
            <person name="Abernathy B."/>
            <person name="Du J."/>
            <person name="Tian Z."/>
            <person name="Zhu L."/>
            <person name="Gill N."/>
            <person name="Joshi T."/>
            <person name="Libault M."/>
            <person name="Sethuraman A."/>
            <person name="Zhang X."/>
            <person name="Shinozaki K."/>
            <person name="Nguyen H."/>
            <person name="Wing R."/>
            <person name="Cregan P."/>
            <person name="Specht J."/>
            <person name="Grimwood J."/>
            <person name="Rokhsar D."/>
            <person name="Stacey G."/>
            <person name="Shoemaker R."/>
            <person name="Jackson S."/>
        </authorList>
    </citation>
    <scope>NUCLEOTIDE SEQUENCE</scope>
    <source>
        <tissue evidence="17">Callus</tissue>
    </source>
</reference>
<dbReference type="InterPro" id="IPR048670">
    <property type="entry name" value="IF5A-like_N"/>
</dbReference>
<dbReference type="EnsemblPlants" id="KRH03058">
    <property type="protein sequence ID" value="KRH03058"/>
    <property type="gene ID" value="GLYMA_17G074100"/>
</dbReference>
<dbReference type="Pfam" id="PF13855">
    <property type="entry name" value="LRR_8"/>
    <property type="match status" value="2"/>
</dbReference>
<keyword evidence="13" id="KW-1015">Disulfide bond</keyword>
<dbReference type="GO" id="GO:0043022">
    <property type="term" value="F:ribosome binding"/>
    <property type="evidence" value="ECO:0007669"/>
    <property type="project" value="InterPro"/>
</dbReference>
<evidence type="ECO:0000256" key="14">
    <source>
        <dbReference type="ARBA" id="ARBA00038043"/>
    </source>
</evidence>
<dbReference type="SMR" id="A0A0R0FIA7"/>
<keyword evidence="5" id="KW-0964">Secreted</keyword>
<feature type="domain" description="Translation initiation factor 5A C-terminal" evidence="16">
    <location>
        <begin position="318"/>
        <end position="387"/>
    </location>
</feature>
<dbReference type="SMART" id="SM01376">
    <property type="entry name" value="eIF-5a"/>
    <property type="match status" value="1"/>
</dbReference>
<evidence type="ECO:0000256" key="11">
    <source>
        <dbReference type="ARBA" id="ARBA00023071"/>
    </source>
</evidence>
<dbReference type="InterPro" id="IPR008991">
    <property type="entry name" value="Translation_prot_SH3-like_sf"/>
</dbReference>
<dbReference type="GO" id="GO:0016020">
    <property type="term" value="C:membrane"/>
    <property type="evidence" value="ECO:0007669"/>
    <property type="project" value="UniProtKB-SubCell"/>
</dbReference>
<dbReference type="Pfam" id="PF00560">
    <property type="entry name" value="LRR_1"/>
    <property type="match status" value="1"/>
</dbReference>
<reference evidence="17 18" key="1">
    <citation type="journal article" date="2010" name="Nature">
        <title>Genome sequence of the palaeopolyploid soybean.</title>
        <authorList>
            <person name="Schmutz J."/>
            <person name="Cannon S.B."/>
            <person name="Schlueter J."/>
            <person name="Ma J."/>
            <person name="Mitros T."/>
            <person name="Nelson W."/>
            <person name="Hyten D.L."/>
            <person name="Song Q."/>
            <person name="Thelen J.J."/>
            <person name="Cheng J."/>
            <person name="Xu D."/>
            <person name="Hellsten U."/>
            <person name="May G.D."/>
            <person name="Yu Y."/>
            <person name="Sakurai T."/>
            <person name="Umezawa T."/>
            <person name="Bhattacharyya M.K."/>
            <person name="Sandhu D."/>
            <person name="Valliyodan B."/>
            <person name="Lindquist E."/>
            <person name="Peto M."/>
            <person name="Grant D."/>
            <person name="Shu S."/>
            <person name="Goodstein D."/>
            <person name="Barry K."/>
            <person name="Futrell-Griggs M."/>
            <person name="Abernathy B."/>
            <person name="Du J."/>
            <person name="Tian Z."/>
            <person name="Zhu L."/>
            <person name="Gill N."/>
            <person name="Joshi T."/>
            <person name="Libault M."/>
            <person name="Sethuraman A."/>
            <person name="Zhang X.-C."/>
            <person name="Shinozaki K."/>
            <person name="Nguyen H.T."/>
            <person name="Wing R.A."/>
            <person name="Cregan P."/>
            <person name="Specht J."/>
            <person name="Grimwood J."/>
            <person name="Rokhsar D."/>
            <person name="Stacey G."/>
            <person name="Shoemaker R.C."/>
            <person name="Jackson S.A."/>
        </authorList>
    </citation>
    <scope>NUCLEOTIDE SEQUENCE [LARGE SCALE GENOMIC DNA]</scope>
    <source>
        <strain evidence="18">cv. Williams 82</strain>
        <tissue evidence="17">Callus</tissue>
    </source>
</reference>
<dbReference type="AlphaFoldDB" id="A0A0R0FIA7"/>
<dbReference type="InterPro" id="IPR001611">
    <property type="entry name" value="Leu-rich_rpt"/>
</dbReference>
<dbReference type="PaxDb" id="3847-GLYMA17G08190.2"/>
<dbReference type="GeneID" id="100797738"/>
<keyword evidence="12" id="KW-0472">Membrane</keyword>
<dbReference type="SMART" id="SM00369">
    <property type="entry name" value="LRR_TYP"/>
    <property type="match status" value="3"/>
</dbReference>
<keyword evidence="19" id="KW-1185">Reference proteome</keyword>
<feature type="signal peptide" evidence="15">
    <location>
        <begin position="1"/>
        <end position="22"/>
    </location>
</feature>
<protein>
    <recommendedName>
        <fullName evidence="16">Translation initiation factor 5A C-terminal domain-containing protein</fullName>
    </recommendedName>
</protein>
<evidence type="ECO:0000256" key="10">
    <source>
        <dbReference type="ARBA" id="ARBA00022917"/>
    </source>
</evidence>
<evidence type="ECO:0000259" key="16">
    <source>
        <dbReference type="SMART" id="SM01376"/>
    </source>
</evidence>
<dbReference type="Pfam" id="PF21485">
    <property type="entry name" value="IF5A-like_N"/>
    <property type="match status" value="1"/>
</dbReference>
<dbReference type="GO" id="GO:0045905">
    <property type="term" value="P:positive regulation of translational termination"/>
    <property type="evidence" value="ECO:0007669"/>
    <property type="project" value="InterPro"/>
</dbReference>
<dbReference type="Gene3D" id="3.80.10.10">
    <property type="entry name" value="Ribonuclease Inhibitor"/>
    <property type="match status" value="2"/>
</dbReference>
<name>A0A0R0FIA7_SOYBN</name>
<evidence type="ECO:0000256" key="9">
    <source>
        <dbReference type="ARBA" id="ARBA00022821"/>
    </source>
</evidence>
<dbReference type="Gene3D" id="2.30.30.30">
    <property type="match status" value="1"/>
</dbReference>
<dbReference type="FunFam" id="3.80.10.10:FF:000400">
    <property type="entry name" value="Nuclear pore complex protein NUP107"/>
    <property type="match status" value="1"/>
</dbReference>
<dbReference type="InterPro" id="IPR019769">
    <property type="entry name" value="Trans_elong_IF5A_hypusine_site"/>
</dbReference>
<dbReference type="SUPFAM" id="SSF52058">
    <property type="entry name" value="L domain-like"/>
    <property type="match status" value="1"/>
</dbReference>
<evidence type="ECO:0000256" key="15">
    <source>
        <dbReference type="SAM" id="SignalP"/>
    </source>
</evidence>
<feature type="chain" id="PRO_5014521030" description="Translation initiation factor 5A C-terminal domain-containing protein" evidence="15">
    <location>
        <begin position="23"/>
        <end position="393"/>
    </location>
</feature>
<evidence type="ECO:0000256" key="4">
    <source>
        <dbReference type="ARBA" id="ARBA00022512"/>
    </source>
</evidence>
<dbReference type="Gramene" id="KRH03058">
    <property type="protein sequence ID" value="KRH03058"/>
    <property type="gene ID" value="GLYMA_17G074100"/>
</dbReference>
<dbReference type="SUPFAM" id="SSF50104">
    <property type="entry name" value="Translation proteins SH3-like domain"/>
    <property type="match status" value="1"/>
</dbReference>
<gene>
    <name evidence="18" type="primary">LOC100797738</name>
    <name evidence="17" type="ORF">GLYMA_17G074100</name>
</gene>
<dbReference type="NCBIfam" id="TIGR00037">
    <property type="entry name" value="eIF_5A"/>
    <property type="match status" value="1"/>
</dbReference>
<comment type="similarity">
    <text evidence="14">Belongs to the polygalacturonase-inhibiting protein family.</text>
</comment>
<keyword evidence="6" id="KW-0433">Leucine-rich repeat</keyword>
<dbReference type="GO" id="GO:0045901">
    <property type="term" value="P:positive regulation of translational elongation"/>
    <property type="evidence" value="ECO:0007669"/>
    <property type="project" value="InterPro"/>
</dbReference>
<dbReference type="GO" id="GO:0006952">
    <property type="term" value="P:defense response"/>
    <property type="evidence" value="ECO:0007669"/>
    <property type="project" value="UniProtKB-KW"/>
</dbReference>
<dbReference type="Pfam" id="PF01287">
    <property type="entry name" value="eIF-5a"/>
    <property type="match status" value="1"/>
</dbReference>
<dbReference type="EMBL" id="CM000850">
    <property type="protein sequence ID" value="KRH03058.1"/>
    <property type="molecule type" value="Genomic_DNA"/>
</dbReference>
<dbReference type="InterPro" id="IPR014722">
    <property type="entry name" value="Rib_uL2_dom2"/>
</dbReference>
<dbReference type="STRING" id="3847.A0A0R0FIA7"/>
<dbReference type="Gene3D" id="2.40.50.140">
    <property type="entry name" value="Nucleic acid-binding proteins"/>
    <property type="match status" value="1"/>
</dbReference>
<comment type="similarity">
    <text evidence="3">Belongs to the eIF-5A family.</text>
</comment>
<dbReference type="GO" id="GO:0003723">
    <property type="term" value="F:RNA binding"/>
    <property type="evidence" value="ECO:0007669"/>
    <property type="project" value="InterPro"/>
</dbReference>
<keyword evidence="7 15" id="KW-0732">Signal</keyword>
<keyword evidence="8" id="KW-0677">Repeat</keyword>
<dbReference type="InterPro" id="IPR001884">
    <property type="entry name" value="IF5A-like"/>
</dbReference>
<evidence type="ECO:0000256" key="13">
    <source>
        <dbReference type="ARBA" id="ARBA00023157"/>
    </source>
</evidence>
<dbReference type="PANTHER" id="PTHR11673">
    <property type="entry name" value="TRANSLATION INITIATION FACTOR 5A FAMILY MEMBER"/>
    <property type="match status" value="1"/>
</dbReference>
<proteinExistence type="inferred from homology"/>
<keyword evidence="4" id="KW-0134">Cell wall</keyword>
<organism evidence="17">
    <name type="scientific">Glycine max</name>
    <name type="common">Soybean</name>
    <name type="synonym">Glycine hispida</name>
    <dbReference type="NCBI Taxonomy" id="3847"/>
    <lineage>
        <taxon>Eukaryota</taxon>
        <taxon>Viridiplantae</taxon>
        <taxon>Streptophyta</taxon>
        <taxon>Embryophyta</taxon>
        <taxon>Tracheophyta</taxon>
        <taxon>Spermatophyta</taxon>
        <taxon>Magnoliopsida</taxon>
        <taxon>eudicotyledons</taxon>
        <taxon>Gunneridae</taxon>
        <taxon>Pentapetalae</taxon>
        <taxon>rosids</taxon>
        <taxon>fabids</taxon>
        <taxon>Fabales</taxon>
        <taxon>Fabaceae</taxon>
        <taxon>Papilionoideae</taxon>
        <taxon>50 kb inversion clade</taxon>
        <taxon>NPAAA clade</taxon>
        <taxon>indigoferoid/millettioid clade</taxon>
        <taxon>Phaseoleae</taxon>
        <taxon>Glycine</taxon>
        <taxon>Glycine subgen. Soja</taxon>
    </lineage>
</organism>
<comment type="subcellular location">
    <subcellularLocation>
        <location evidence="1">Membrane</location>
        <topology evidence="1">Peripheral membrane protein</topology>
    </subcellularLocation>
    <subcellularLocation>
        <location evidence="2">Secreted</location>
        <location evidence="2">Cell wall</location>
    </subcellularLocation>
</comment>
<keyword evidence="11" id="KW-0385">Hypusine</keyword>
<dbReference type="InterPro" id="IPR003591">
    <property type="entry name" value="Leu-rich_rpt_typical-subtyp"/>
</dbReference>
<evidence type="ECO:0000313" key="19">
    <source>
        <dbReference type="Proteomes" id="UP000008827"/>
    </source>
</evidence>
<evidence type="ECO:0000256" key="5">
    <source>
        <dbReference type="ARBA" id="ARBA00022525"/>
    </source>
</evidence>
<evidence type="ECO:0000256" key="8">
    <source>
        <dbReference type="ARBA" id="ARBA00022737"/>
    </source>
</evidence>
<keyword evidence="9" id="KW-0611">Plant defense</keyword>
<reference evidence="18" key="2">
    <citation type="submission" date="2018-02" db="UniProtKB">
        <authorList>
            <consortium name="EnsemblPlants"/>
        </authorList>
    </citation>
    <scope>IDENTIFICATION</scope>
    <source>
        <strain evidence="18">Williams 82</strain>
    </source>
</reference>
<dbReference type="SUPFAM" id="SSF50249">
    <property type="entry name" value="Nucleic acid-binding proteins"/>
    <property type="match status" value="1"/>
</dbReference>
<evidence type="ECO:0000313" key="18">
    <source>
        <dbReference type="EnsemblPlants" id="KRH03058"/>
    </source>
</evidence>
<evidence type="ECO:0000256" key="7">
    <source>
        <dbReference type="ARBA" id="ARBA00022729"/>
    </source>
</evidence>
<accession>A0A0R0FIA7</accession>
<evidence type="ECO:0000256" key="3">
    <source>
        <dbReference type="ARBA" id="ARBA00006016"/>
    </source>
</evidence>
<sequence>MGLGVFGSVLVLALLFKHLASQQPNTDEFFVSEFLKKMMGLASSQGYNFSASVCSWKGVSCDANREHVVDLVFSGMDLSGTIPDNTIGKLGKLQSLDLSHNKITDLPSDFWSLSTVKSLNLSSNQISGSLTNNIGNFGLLESIDLSSNNFSEEIPEAVSSLLSLRVLKLDQNRFAHNIPSGILKCQSLVSIDVSSNQLNGTLPEGFGAAFPKLRVLNLSGNNMYGHISDISGLKSIVNLNISGNSFQGSIVDLFQGRLEVLDLSRNQFQGHIPQVVEVSTSKTGKHGHAKCHFVAIDIFNGKKLEDIVPSSHNCDVPHVNRTDYQLIDISEDGFVSLLTDNGNTKDDLKLPTDEALLSQIKDGFAEGKDLVVSVMSAMGEEQICSLKDIGPKN</sequence>
<evidence type="ECO:0000256" key="12">
    <source>
        <dbReference type="ARBA" id="ARBA00023136"/>
    </source>
</evidence>
<evidence type="ECO:0000256" key="2">
    <source>
        <dbReference type="ARBA" id="ARBA00004191"/>
    </source>
</evidence>
<dbReference type="InterPro" id="IPR012340">
    <property type="entry name" value="NA-bd_OB-fold"/>
</dbReference>